<dbReference type="SMART" id="SM00220">
    <property type="entry name" value="S_TKc"/>
    <property type="match status" value="1"/>
</dbReference>
<organism evidence="11 12">
    <name type="scientific">Stentor coeruleus</name>
    <dbReference type="NCBI Taxonomy" id="5963"/>
    <lineage>
        <taxon>Eukaryota</taxon>
        <taxon>Sar</taxon>
        <taxon>Alveolata</taxon>
        <taxon>Ciliophora</taxon>
        <taxon>Postciliodesmatophora</taxon>
        <taxon>Heterotrichea</taxon>
        <taxon>Heterotrichida</taxon>
        <taxon>Stentoridae</taxon>
        <taxon>Stentor</taxon>
    </lineage>
</organism>
<evidence type="ECO:0000256" key="5">
    <source>
        <dbReference type="ARBA" id="ARBA00022741"/>
    </source>
</evidence>
<comment type="catalytic activity">
    <reaction evidence="8">
        <text>L-threonyl-[protein] + ATP = O-phospho-L-threonyl-[protein] + ADP + H(+)</text>
        <dbReference type="Rhea" id="RHEA:46608"/>
        <dbReference type="Rhea" id="RHEA-COMP:11060"/>
        <dbReference type="Rhea" id="RHEA-COMP:11605"/>
        <dbReference type="ChEBI" id="CHEBI:15378"/>
        <dbReference type="ChEBI" id="CHEBI:30013"/>
        <dbReference type="ChEBI" id="CHEBI:30616"/>
        <dbReference type="ChEBI" id="CHEBI:61977"/>
        <dbReference type="ChEBI" id="CHEBI:456216"/>
        <dbReference type="EC" id="2.7.11.1"/>
    </reaction>
</comment>
<dbReference type="GO" id="GO:0005524">
    <property type="term" value="F:ATP binding"/>
    <property type="evidence" value="ECO:0007669"/>
    <property type="project" value="UniProtKB-KW"/>
</dbReference>
<evidence type="ECO:0000256" key="9">
    <source>
        <dbReference type="ARBA" id="ARBA00048679"/>
    </source>
</evidence>
<accession>A0A1R2CEI0</accession>
<evidence type="ECO:0000256" key="1">
    <source>
        <dbReference type="ARBA" id="ARBA00011245"/>
    </source>
</evidence>
<dbReference type="FunFam" id="1.10.510.10:FF:000571">
    <property type="entry name" value="Maternal embryonic leucine zipper kinase"/>
    <property type="match status" value="1"/>
</dbReference>
<evidence type="ECO:0000256" key="2">
    <source>
        <dbReference type="ARBA" id="ARBA00012513"/>
    </source>
</evidence>
<dbReference type="PROSITE" id="PS00108">
    <property type="entry name" value="PROTEIN_KINASE_ST"/>
    <property type="match status" value="1"/>
</dbReference>
<evidence type="ECO:0000256" key="4">
    <source>
        <dbReference type="ARBA" id="ARBA00022679"/>
    </source>
</evidence>
<comment type="catalytic activity">
    <reaction evidence="9">
        <text>L-seryl-[protein] + ATP = O-phospho-L-seryl-[protein] + ADP + H(+)</text>
        <dbReference type="Rhea" id="RHEA:17989"/>
        <dbReference type="Rhea" id="RHEA-COMP:9863"/>
        <dbReference type="Rhea" id="RHEA-COMP:11604"/>
        <dbReference type="ChEBI" id="CHEBI:15378"/>
        <dbReference type="ChEBI" id="CHEBI:29999"/>
        <dbReference type="ChEBI" id="CHEBI:30616"/>
        <dbReference type="ChEBI" id="CHEBI:83421"/>
        <dbReference type="ChEBI" id="CHEBI:456216"/>
        <dbReference type="EC" id="2.7.11.1"/>
    </reaction>
</comment>
<keyword evidence="6" id="KW-0418">Kinase</keyword>
<dbReference type="GO" id="GO:0007165">
    <property type="term" value="P:signal transduction"/>
    <property type="evidence" value="ECO:0007669"/>
    <property type="project" value="TreeGrafter"/>
</dbReference>
<evidence type="ECO:0000313" key="12">
    <source>
        <dbReference type="Proteomes" id="UP000187209"/>
    </source>
</evidence>
<dbReference type="InterPro" id="IPR008271">
    <property type="entry name" value="Ser/Thr_kinase_AS"/>
</dbReference>
<dbReference type="PANTHER" id="PTHR43895">
    <property type="entry name" value="CALCIUM/CALMODULIN-DEPENDENT PROTEIN KINASE KINASE-RELATED"/>
    <property type="match status" value="1"/>
</dbReference>
<dbReference type="Proteomes" id="UP000187209">
    <property type="component" value="Unassembled WGS sequence"/>
</dbReference>
<evidence type="ECO:0000313" key="11">
    <source>
        <dbReference type="EMBL" id="OMJ87412.1"/>
    </source>
</evidence>
<dbReference type="InterPro" id="IPR011009">
    <property type="entry name" value="Kinase-like_dom_sf"/>
</dbReference>
<evidence type="ECO:0000256" key="3">
    <source>
        <dbReference type="ARBA" id="ARBA00022527"/>
    </source>
</evidence>
<dbReference type="PROSITE" id="PS50011">
    <property type="entry name" value="PROTEIN_KINASE_DOM"/>
    <property type="match status" value="1"/>
</dbReference>
<comment type="subunit">
    <text evidence="1">Monomer.</text>
</comment>
<dbReference type="EC" id="2.7.11.1" evidence="2"/>
<evidence type="ECO:0000256" key="8">
    <source>
        <dbReference type="ARBA" id="ARBA00047899"/>
    </source>
</evidence>
<dbReference type="AlphaFoldDB" id="A0A1R2CEI0"/>
<dbReference type="InterPro" id="IPR000719">
    <property type="entry name" value="Prot_kinase_dom"/>
</dbReference>
<name>A0A1R2CEI0_9CILI</name>
<dbReference type="OrthoDB" id="411948at2759"/>
<evidence type="ECO:0000256" key="6">
    <source>
        <dbReference type="ARBA" id="ARBA00022777"/>
    </source>
</evidence>
<sequence length="464" mass="53328">MEGTFSLLDGFEVLRTLDFGQTSKVKIVRDASTKQNYAAKILRPKDNIIPQTFQNSMQTEFQILSVISHPSIARVLNYNTNGIYQSKKKPTYQCIYILMELYPYGNLFNLISQDALSMQVIRMYFIDILNGLSACHTLGIAHRDIKPENLLFDKNCNIIIADFGLAGISQGRNDDGFMRTRSSFYMAPEVLLGLPFNGQKADIFSLGVTLFVMYSRFPPFYKADTIDRFYKSFINDNDKFWEYVSSRHHPGFYTHEFIDLINKMLIHDPNRRITIDEIREHPWFSGPMSNIADVAESIKKAINLIRIKAETAMNRPNNGNVTFREGRYYRCEADDSSSLSFEILSRDCAFKDFYEEAEVFRYGSVVLGISLKDIYAILYNELCSNNAEIIVNENFNDIIAVNYSGYGDTKFRIRVYKKKDGLKVLDFALIEGSNFDLMVIVNSIASKMLEFQNYVNQDENIANS</sequence>
<gene>
    <name evidence="11" type="ORF">SteCoe_10921</name>
</gene>
<comment type="caution">
    <text evidence="11">The sequence shown here is derived from an EMBL/GenBank/DDBJ whole genome shotgun (WGS) entry which is preliminary data.</text>
</comment>
<protein>
    <recommendedName>
        <fullName evidence="2">non-specific serine/threonine protein kinase</fullName>
        <ecNumber evidence="2">2.7.11.1</ecNumber>
    </recommendedName>
</protein>
<dbReference type="EMBL" id="MPUH01000178">
    <property type="protein sequence ID" value="OMJ87412.1"/>
    <property type="molecule type" value="Genomic_DNA"/>
</dbReference>
<keyword evidence="12" id="KW-1185">Reference proteome</keyword>
<evidence type="ECO:0000256" key="7">
    <source>
        <dbReference type="ARBA" id="ARBA00022840"/>
    </source>
</evidence>
<keyword evidence="3" id="KW-0723">Serine/threonine-protein kinase</keyword>
<feature type="domain" description="Protein kinase" evidence="10">
    <location>
        <begin position="11"/>
        <end position="284"/>
    </location>
</feature>
<dbReference type="Pfam" id="PF00069">
    <property type="entry name" value="Pkinase"/>
    <property type="match status" value="1"/>
</dbReference>
<dbReference type="PANTHER" id="PTHR43895:SF32">
    <property type="entry name" value="SERINE_THREONINE-PROTEIN KINASE CHK1"/>
    <property type="match status" value="1"/>
</dbReference>
<reference evidence="11 12" key="1">
    <citation type="submission" date="2016-11" db="EMBL/GenBank/DDBJ databases">
        <title>The macronuclear genome of Stentor coeruleus: a giant cell with tiny introns.</title>
        <authorList>
            <person name="Slabodnick M."/>
            <person name="Ruby J.G."/>
            <person name="Reiff S.B."/>
            <person name="Swart E.C."/>
            <person name="Gosai S."/>
            <person name="Prabakaran S."/>
            <person name="Witkowska E."/>
            <person name="Larue G.E."/>
            <person name="Fisher S."/>
            <person name="Freeman R.M."/>
            <person name="Gunawardena J."/>
            <person name="Chu W."/>
            <person name="Stover N.A."/>
            <person name="Gregory B.D."/>
            <person name="Nowacki M."/>
            <person name="Derisi J."/>
            <person name="Roy S.W."/>
            <person name="Marshall W.F."/>
            <person name="Sood P."/>
        </authorList>
    </citation>
    <scope>NUCLEOTIDE SEQUENCE [LARGE SCALE GENOMIC DNA]</scope>
    <source>
        <strain evidence="11">WM001</strain>
    </source>
</reference>
<keyword evidence="7" id="KW-0067">ATP-binding</keyword>
<evidence type="ECO:0000259" key="10">
    <source>
        <dbReference type="PROSITE" id="PS50011"/>
    </source>
</evidence>
<proteinExistence type="predicted"/>
<keyword evidence="5" id="KW-0547">Nucleotide-binding</keyword>
<dbReference type="SUPFAM" id="SSF56112">
    <property type="entry name" value="Protein kinase-like (PK-like)"/>
    <property type="match status" value="1"/>
</dbReference>
<dbReference type="Gene3D" id="1.10.510.10">
    <property type="entry name" value="Transferase(Phosphotransferase) domain 1"/>
    <property type="match status" value="1"/>
</dbReference>
<keyword evidence="4" id="KW-0808">Transferase</keyword>
<dbReference type="GO" id="GO:0004674">
    <property type="term" value="F:protein serine/threonine kinase activity"/>
    <property type="evidence" value="ECO:0007669"/>
    <property type="project" value="UniProtKB-KW"/>
</dbReference>